<proteinExistence type="predicted"/>
<evidence type="ECO:0000313" key="2">
    <source>
        <dbReference type="EnsemblMetazoa" id="CJA05720.1"/>
    </source>
</evidence>
<evidence type="ECO:0000313" key="3">
    <source>
        <dbReference type="Proteomes" id="UP000005237"/>
    </source>
</evidence>
<feature type="compositionally biased region" description="Basic and acidic residues" evidence="1">
    <location>
        <begin position="281"/>
        <end position="291"/>
    </location>
</feature>
<reference evidence="3" key="1">
    <citation type="submission" date="2010-08" db="EMBL/GenBank/DDBJ databases">
        <authorList>
            <consortium name="Caenorhabditis japonica Sequencing Consortium"/>
            <person name="Wilson R.K."/>
        </authorList>
    </citation>
    <scope>NUCLEOTIDE SEQUENCE [LARGE SCALE GENOMIC DNA]</scope>
    <source>
        <strain evidence="3">DF5081</strain>
    </source>
</reference>
<dbReference type="EnsemblMetazoa" id="CJA05720.1">
    <property type="protein sequence ID" value="CJA05720.1"/>
    <property type="gene ID" value="WBGene00124924"/>
</dbReference>
<name>A0A8R1HQ13_CAEJA</name>
<keyword evidence="3" id="KW-1185">Reference proteome</keyword>
<accession>A0A8R1HQ13</accession>
<feature type="compositionally biased region" description="Basic residues" evidence="1">
    <location>
        <begin position="293"/>
        <end position="303"/>
    </location>
</feature>
<dbReference type="Proteomes" id="UP000005237">
    <property type="component" value="Unassembled WGS sequence"/>
</dbReference>
<protein>
    <submittedName>
        <fullName evidence="2">Uncharacterized protein</fullName>
    </submittedName>
</protein>
<feature type="region of interest" description="Disordered" evidence="1">
    <location>
        <begin position="270"/>
        <end position="307"/>
    </location>
</feature>
<organism evidence="2 3">
    <name type="scientific">Caenorhabditis japonica</name>
    <dbReference type="NCBI Taxonomy" id="281687"/>
    <lineage>
        <taxon>Eukaryota</taxon>
        <taxon>Metazoa</taxon>
        <taxon>Ecdysozoa</taxon>
        <taxon>Nematoda</taxon>
        <taxon>Chromadorea</taxon>
        <taxon>Rhabditida</taxon>
        <taxon>Rhabditina</taxon>
        <taxon>Rhabditomorpha</taxon>
        <taxon>Rhabditoidea</taxon>
        <taxon>Rhabditidae</taxon>
        <taxon>Peloderinae</taxon>
        <taxon>Caenorhabditis</taxon>
    </lineage>
</organism>
<evidence type="ECO:0000256" key="1">
    <source>
        <dbReference type="SAM" id="MobiDB-lite"/>
    </source>
</evidence>
<dbReference type="AlphaFoldDB" id="A0A8R1HQ13"/>
<sequence length="380" mass="42879">MSWHSCLICEGGEIIDSSEISKNPTSKLVNYHEPSSIRQFHIKIDPLCSENAESGLEPAESKKPVSFYVDLAELIAVCPYFERFEGQNYLEISTNCTSTWISAPPEVVEKTGECRHDYTSPLSARHFHAFLESACPSLYGIRPVPITMSSIVPVLDMLSHFHSEPLLTNCERLLMSTNITQLDGILLIRLLDKGLCVSLDHRILGRILCVCLMNIQKLTDVSHELIGSIGAVFAQAFVANATKNFRHIKPLEQEPPLLPLAVRHLMVHPADPTSSASSSSDRQKSPEDAPISKKSRKNGKRKTAGCDHSEDSFECILCFDKRCGKCKGEAAFCYKALDNFLYEVRLQLYPHTYRSHMDRDMLREDRFNDYILRHQLQPLP</sequence>
<reference evidence="2" key="2">
    <citation type="submission" date="2022-06" db="UniProtKB">
        <authorList>
            <consortium name="EnsemblMetazoa"/>
        </authorList>
    </citation>
    <scope>IDENTIFICATION</scope>
    <source>
        <strain evidence="2">DF5081</strain>
    </source>
</reference>